<dbReference type="GO" id="GO:0008757">
    <property type="term" value="F:S-adenosylmethionine-dependent methyltransferase activity"/>
    <property type="evidence" value="ECO:0007669"/>
    <property type="project" value="InterPro"/>
</dbReference>
<evidence type="ECO:0000256" key="2">
    <source>
        <dbReference type="ARBA" id="ARBA00004746"/>
    </source>
</evidence>
<dbReference type="RefSeq" id="WP_193687038.1">
    <property type="nucleotide sequence ID" value="NZ_CP062941.1"/>
</dbReference>
<keyword evidence="7 8" id="KW-0093">Biotin biosynthesis</keyword>
<dbReference type="GO" id="GO:0102130">
    <property type="term" value="F:malonyl-CoA methyltransferase activity"/>
    <property type="evidence" value="ECO:0007669"/>
    <property type="project" value="UniProtKB-EC"/>
</dbReference>
<dbReference type="InterPro" id="IPR011814">
    <property type="entry name" value="BioC"/>
</dbReference>
<evidence type="ECO:0000259" key="9">
    <source>
        <dbReference type="Pfam" id="PF08241"/>
    </source>
</evidence>
<dbReference type="CDD" id="cd02440">
    <property type="entry name" value="AdoMet_MTases"/>
    <property type="match status" value="1"/>
</dbReference>
<protein>
    <recommendedName>
        <fullName evidence="3 8">Malonyl-[acyl-carrier protein] O-methyltransferase</fullName>
        <shortName evidence="8">Malonyl-ACP O-methyltransferase</shortName>
        <ecNumber evidence="3 8">2.1.1.197</ecNumber>
    </recommendedName>
    <alternativeName>
        <fullName evidence="8">Biotin synthesis protein BioC</fullName>
    </alternativeName>
</protein>
<evidence type="ECO:0000256" key="8">
    <source>
        <dbReference type="HAMAP-Rule" id="MF_00835"/>
    </source>
</evidence>
<dbReference type="InterPro" id="IPR050602">
    <property type="entry name" value="Malonyl-ACP_OMT"/>
</dbReference>
<evidence type="ECO:0000256" key="6">
    <source>
        <dbReference type="ARBA" id="ARBA00022691"/>
    </source>
</evidence>
<comment type="function">
    <text evidence="8">Converts the free carboxyl group of a malonyl-thioester to its methyl ester by transfer of a methyl group from S-adenosyl-L-methionine (SAM). It allows to synthesize pimeloyl-ACP via the fatty acid synthetic pathway.</text>
</comment>
<keyword evidence="4 8" id="KW-0489">Methyltransferase</keyword>
<proteinExistence type="inferred from homology"/>
<dbReference type="InterPro" id="IPR013216">
    <property type="entry name" value="Methyltransf_11"/>
</dbReference>
<keyword evidence="11" id="KW-1185">Reference proteome</keyword>
<dbReference type="Gene3D" id="3.40.50.150">
    <property type="entry name" value="Vaccinia Virus protein VP39"/>
    <property type="match status" value="1"/>
</dbReference>
<gene>
    <name evidence="8" type="primary">bioC</name>
    <name evidence="10" type="ORF">LPB04_01385</name>
</gene>
<dbReference type="SUPFAM" id="SSF53335">
    <property type="entry name" value="S-adenosyl-L-methionine-dependent methyltransferases"/>
    <property type="match status" value="1"/>
</dbReference>
<evidence type="ECO:0000256" key="5">
    <source>
        <dbReference type="ARBA" id="ARBA00022679"/>
    </source>
</evidence>
<accession>A0A7L9U4T9</accession>
<dbReference type="PANTHER" id="PTHR13090:SF1">
    <property type="entry name" value="ARGININE-HYDROXYLASE NDUFAF5, MITOCHONDRIAL"/>
    <property type="match status" value="1"/>
</dbReference>
<keyword evidence="5 8" id="KW-0808">Transferase</keyword>
<evidence type="ECO:0000256" key="4">
    <source>
        <dbReference type="ARBA" id="ARBA00022603"/>
    </source>
</evidence>
<reference evidence="10 11" key="1">
    <citation type="submission" date="2020-10" db="EMBL/GenBank/DDBJ databases">
        <title>Genome sequencing of Massilia sp. LPB0304.</title>
        <authorList>
            <person name="Kim J."/>
        </authorList>
    </citation>
    <scope>NUCLEOTIDE SEQUENCE [LARGE SCALE GENOMIC DNA]</scope>
    <source>
        <strain evidence="10 11">LPB0304</strain>
    </source>
</reference>
<dbReference type="InterPro" id="IPR029063">
    <property type="entry name" value="SAM-dependent_MTases_sf"/>
</dbReference>
<name>A0A7L9U4T9_9BURK</name>
<evidence type="ECO:0000256" key="7">
    <source>
        <dbReference type="ARBA" id="ARBA00022756"/>
    </source>
</evidence>
<dbReference type="GO" id="GO:0032259">
    <property type="term" value="P:methylation"/>
    <property type="evidence" value="ECO:0007669"/>
    <property type="project" value="UniProtKB-KW"/>
</dbReference>
<comment type="catalytic activity">
    <reaction evidence="1 8">
        <text>malonyl-[ACP] + S-adenosyl-L-methionine = malonyl-[ACP] methyl ester + S-adenosyl-L-homocysteine</text>
        <dbReference type="Rhea" id="RHEA:17105"/>
        <dbReference type="Rhea" id="RHEA-COMP:9623"/>
        <dbReference type="Rhea" id="RHEA-COMP:9954"/>
        <dbReference type="ChEBI" id="CHEBI:57856"/>
        <dbReference type="ChEBI" id="CHEBI:59789"/>
        <dbReference type="ChEBI" id="CHEBI:78449"/>
        <dbReference type="ChEBI" id="CHEBI:78845"/>
        <dbReference type="EC" id="2.1.1.197"/>
    </reaction>
</comment>
<sequence>MSAPIDQSRVRALFAEPQRVAAADFLRREIAARMHERLSLVKIVPQRVLDAGCGTGPDLGTLQKTYPAAQIIGMDASSAMLAEAKAPAPALRSLNQMLSRLMPAKAGVDLLCGDFGILPFGPNSLDLVWSNLALHWHPQPDRVFAEWRRVLRVDGLLMFSNFGPDTFKELRAAFAELDESPHTLPFVDMHDFGDQLVEAGFSTPVMDAERITVTYGTVEALLADVRAIGGNPLATRRRGLVGRAAWQRMVDALEAQRGADGKIGLSFEVIYGHAFRPVPKTTAAGEAIVQFRPRKP</sequence>
<dbReference type="Pfam" id="PF08241">
    <property type="entry name" value="Methyltransf_11"/>
    <property type="match status" value="1"/>
</dbReference>
<keyword evidence="6 8" id="KW-0949">S-adenosyl-L-methionine</keyword>
<dbReference type="HAMAP" id="MF_00835">
    <property type="entry name" value="BioC"/>
    <property type="match status" value="1"/>
</dbReference>
<evidence type="ECO:0000313" key="10">
    <source>
        <dbReference type="EMBL" id="QOL50014.1"/>
    </source>
</evidence>
<dbReference type="PANTHER" id="PTHR13090">
    <property type="entry name" value="ARGININE-HYDROXYLASE NDUFAF5, MITOCHONDRIAL"/>
    <property type="match status" value="1"/>
</dbReference>
<dbReference type="UniPathway" id="UPA00078"/>
<comment type="pathway">
    <text evidence="2 8">Cofactor biosynthesis; biotin biosynthesis.</text>
</comment>
<dbReference type="GO" id="GO:0009102">
    <property type="term" value="P:biotin biosynthetic process"/>
    <property type="evidence" value="ECO:0007669"/>
    <property type="project" value="UniProtKB-UniRule"/>
</dbReference>
<evidence type="ECO:0000256" key="1">
    <source>
        <dbReference type="ARBA" id="ARBA00000852"/>
    </source>
</evidence>
<dbReference type="EC" id="2.1.1.197" evidence="3 8"/>
<dbReference type="EMBL" id="CP062941">
    <property type="protein sequence ID" value="QOL50014.1"/>
    <property type="molecule type" value="Genomic_DNA"/>
</dbReference>
<evidence type="ECO:0000313" key="11">
    <source>
        <dbReference type="Proteomes" id="UP000593875"/>
    </source>
</evidence>
<comment type="similarity">
    <text evidence="8">Belongs to the methyltransferase superfamily.</text>
</comment>
<feature type="domain" description="Methyltransferase type 11" evidence="9">
    <location>
        <begin position="49"/>
        <end position="159"/>
    </location>
</feature>
<dbReference type="GO" id="GO:0010340">
    <property type="term" value="F:carboxyl-O-methyltransferase activity"/>
    <property type="evidence" value="ECO:0007669"/>
    <property type="project" value="UniProtKB-UniRule"/>
</dbReference>
<dbReference type="AlphaFoldDB" id="A0A7L9U4T9"/>
<dbReference type="KEGG" id="mlir:LPB04_01385"/>
<evidence type="ECO:0000256" key="3">
    <source>
        <dbReference type="ARBA" id="ARBA00012327"/>
    </source>
</evidence>
<organism evidence="10 11">
    <name type="scientific">Massilia litorea</name>
    <dbReference type="NCBI Taxonomy" id="2769491"/>
    <lineage>
        <taxon>Bacteria</taxon>
        <taxon>Pseudomonadati</taxon>
        <taxon>Pseudomonadota</taxon>
        <taxon>Betaproteobacteria</taxon>
        <taxon>Burkholderiales</taxon>
        <taxon>Oxalobacteraceae</taxon>
        <taxon>Telluria group</taxon>
        <taxon>Massilia</taxon>
    </lineage>
</organism>
<dbReference type="Proteomes" id="UP000593875">
    <property type="component" value="Chromosome"/>
</dbReference>